<reference evidence="1 2" key="1">
    <citation type="submission" date="2020-05" db="EMBL/GenBank/DDBJ databases">
        <authorList>
            <person name="Vondra J.M."/>
            <person name="Stovall M.A."/>
            <person name="Menchaca C."/>
            <person name="Bhuiyan S."/>
            <person name="Subhayu N."/>
            <person name="Hughes L.E."/>
            <person name="Garlena R.A."/>
            <person name="Russell D.A."/>
            <person name="Pope W.H."/>
            <person name="Jacobs-Sera D."/>
            <person name="Hatfull G.F."/>
        </authorList>
    </citation>
    <scope>NUCLEOTIDE SEQUENCE [LARGE SCALE GENOMIC DNA]</scope>
</reference>
<dbReference type="EMBL" id="MT451981">
    <property type="protein sequence ID" value="QKN87636.1"/>
    <property type="molecule type" value="Genomic_DNA"/>
</dbReference>
<evidence type="ECO:0000313" key="2">
    <source>
        <dbReference type="Proteomes" id="UP000509608"/>
    </source>
</evidence>
<keyword evidence="2" id="KW-1185">Reference proteome</keyword>
<gene>
    <name evidence="1" type="primary">51</name>
    <name evidence="1" type="ORF">SEA_VONDRA_51</name>
</gene>
<dbReference type="KEGG" id="vg:80026101"/>
<dbReference type="RefSeq" id="YP_010756345.1">
    <property type="nucleotide sequence ID" value="NC_073486.1"/>
</dbReference>
<sequence>MSDRSDRGRIRLDDLTDNQLDQLYDERDQLRADCQKWADCAASAEKVRRAHAADADRYEAHLRGRAEQAEAALDRVRALADEMTGWKVVYCPGELCADSIRAAIDGDQPAT</sequence>
<dbReference type="Proteomes" id="UP000509608">
    <property type="component" value="Segment"/>
</dbReference>
<protein>
    <submittedName>
        <fullName evidence="1">Uncharacterized protein</fullName>
    </submittedName>
</protein>
<proteinExistence type="predicted"/>
<name>A0A6M9Z4G6_9CAUD</name>
<accession>A0A6M9Z4G6</accession>
<evidence type="ECO:0000313" key="1">
    <source>
        <dbReference type="EMBL" id="QKN87636.1"/>
    </source>
</evidence>
<dbReference type="GeneID" id="80026101"/>
<organism evidence="1 2">
    <name type="scientific">Streptomyces phage Vondra</name>
    <dbReference type="NCBI Taxonomy" id="2736273"/>
    <lineage>
        <taxon>Viruses</taxon>
        <taxon>Duplodnaviria</taxon>
        <taxon>Heunggongvirae</taxon>
        <taxon>Uroviricota</taxon>
        <taxon>Caudoviricetes</taxon>
        <taxon>Ignaciovirus</taxon>
        <taxon>Ignaciovirus vondra</taxon>
    </lineage>
</organism>